<organism evidence="2 3">
    <name type="scientific">Colletotrichum sublineola</name>
    <name type="common">Sorghum anthracnose fungus</name>
    <dbReference type="NCBI Taxonomy" id="1173701"/>
    <lineage>
        <taxon>Eukaryota</taxon>
        <taxon>Fungi</taxon>
        <taxon>Dikarya</taxon>
        <taxon>Ascomycota</taxon>
        <taxon>Pezizomycotina</taxon>
        <taxon>Sordariomycetes</taxon>
        <taxon>Hypocreomycetidae</taxon>
        <taxon>Glomerellales</taxon>
        <taxon>Glomerellaceae</taxon>
        <taxon>Colletotrichum</taxon>
        <taxon>Colletotrichum graminicola species complex</taxon>
    </lineage>
</organism>
<dbReference type="InterPro" id="IPR025975">
    <property type="entry name" value="Polysacc_lyase"/>
</dbReference>
<comment type="caution">
    <text evidence="2">The sequence shown here is derived from an EMBL/GenBank/DDBJ whole genome shotgun (WGS) entry which is preliminary data.</text>
</comment>
<evidence type="ECO:0000256" key="1">
    <source>
        <dbReference type="SAM" id="SignalP"/>
    </source>
</evidence>
<dbReference type="AlphaFoldDB" id="A0A066X4G2"/>
<evidence type="ECO:0000313" key="3">
    <source>
        <dbReference type="Proteomes" id="UP000027238"/>
    </source>
</evidence>
<dbReference type="eggNOG" id="ENOG502SKY0">
    <property type="taxonomic scope" value="Eukaryota"/>
</dbReference>
<dbReference type="Proteomes" id="UP000027238">
    <property type="component" value="Unassembled WGS sequence"/>
</dbReference>
<proteinExistence type="predicted"/>
<gene>
    <name evidence="2" type="ORF">CSUB01_04800</name>
</gene>
<name>A0A066X4G2_COLSU</name>
<dbReference type="Gene3D" id="2.60.120.200">
    <property type="match status" value="1"/>
</dbReference>
<evidence type="ECO:0000313" key="2">
    <source>
        <dbReference type="EMBL" id="KDN60900.1"/>
    </source>
</evidence>
<dbReference type="HOGENOM" id="CLU_090719_0_0_1"/>
<accession>A0A066X4G2</accession>
<keyword evidence="1" id="KW-0732">Signal</keyword>
<dbReference type="Pfam" id="PF14099">
    <property type="entry name" value="Polysacc_lyase"/>
    <property type="match status" value="1"/>
</dbReference>
<reference evidence="3" key="1">
    <citation type="journal article" date="2014" name="Genome Announc.">
        <title>Draft genome sequence of Colletotrichum sublineola, a destructive pathogen of cultivated sorghum.</title>
        <authorList>
            <person name="Baroncelli R."/>
            <person name="Sanz-Martin J.M."/>
            <person name="Rech G.E."/>
            <person name="Sukno S.A."/>
            <person name="Thon M.R."/>
        </authorList>
    </citation>
    <scope>NUCLEOTIDE SEQUENCE [LARGE SCALE GENOMIC DNA]</scope>
    <source>
        <strain evidence="3">TX430BB</strain>
    </source>
</reference>
<dbReference type="OrthoDB" id="3889489at2759"/>
<feature type="chain" id="PRO_5001629761" description="Glucuronan lyase A" evidence="1">
    <location>
        <begin position="23"/>
        <end position="262"/>
    </location>
</feature>
<keyword evidence="3" id="KW-1185">Reference proteome</keyword>
<dbReference type="EMBL" id="JMSE01001463">
    <property type="protein sequence ID" value="KDN60900.1"/>
    <property type="molecule type" value="Genomic_DNA"/>
</dbReference>
<protein>
    <recommendedName>
        <fullName evidence="4">Glucuronan lyase A</fullName>
    </recommendedName>
</protein>
<evidence type="ECO:0008006" key="4">
    <source>
        <dbReference type="Google" id="ProtNLM"/>
    </source>
</evidence>
<dbReference type="OMA" id="CDDYMPS"/>
<sequence>MYLTKSLLAAALAVLVPASVHAAFPFSNPGTLSGPDAWDYVRLEHNGNVEQVTNVVYKGATALKMTQTYDPAYDNRYHSEVDVNDGYRRGQERFYGFAFRLSDAWQYQPQSYNIAQFIADRPGAGCGDDDWMPSGMLWIEGDQLFSRVVAGQYRRPDCGRTITKYANLTTVSRGEWHRVVIQARWRSDGAGFYKIWFDGEKVLEKYDLSTTVNDDSAFQFRVGLYANGWHDDGQMLGDQAFRQVWFDEIAVGSTFKEVDPAQ</sequence>
<feature type="signal peptide" evidence="1">
    <location>
        <begin position="1"/>
        <end position="22"/>
    </location>
</feature>